<dbReference type="Gene3D" id="3.40.50.720">
    <property type="entry name" value="NAD(P)-binding Rossmann-like Domain"/>
    <property type="match status" value="1"/>
</dbReference>
<evidence type="ECO:0000259" key="2">
    <source>
        <dbReference type="Pfam" id="PF01370"/>
    </source>
</evidence>
<dbReference type="SUPFAM" id="SSF51735">
    <property type="entry name" value="NAD(P)-binding Rossmann-fold domains"/>
    <property type="match status" value="1"/>
</dbReference>
<keyword evidence="4" id="KW-1185">Reference proteome</keyword>
<gene>
    <name evidence="3" type="ORF">GCM10022252_35140</name>
</gene>
<accession>A0ABP8AXI8</accession>
<proteinExistence type="inferred from homology"/>
<organism evidence="3 4">
    <name type="scientific">Streptosporangium oxazolinicum</name>
    <dbReference type="NCBI Taxonomy" id="909287"/>
    <lineage>
        <taxon>Bacteria</taxon>
        <taxon>Bacillati</taxon>
        <taxon>Actinomycetota</taxon>
        <taxon>Actinomycetes</taxon>
        <taxon>Streptosporangiales</taxon>
        <taxon>Streptosporangiaceae</taxon>
        <taxon>Streptosporangium</taxon>
    </lineage>
</organism>
<evidence type="ECO:0000313" key="4">
    <source>
        <dbReference type="Proteomes" id="UP001501251"/>
    </source>
</evidence>
<dbReference type="PANTHER" id="PTHR43000">
    <property type="entry name" value="DTDP-D-GLUCOSE 4,6-DEHYDRATASE-RELATED"/>
    <property type="match status" value="1"/>
</dbReference>
<dbReference type="Pfam" id="PF01370">
    <property type="entry name" value="Epimerase"/>
    <property type="match status" value="1"/>
</dbReference>
<evidence type="ECO:0000256" key="1">
    <source>
        <dbReference type="ARBA" id="ARBA00007637"/>
    </source>
</evidence>
<name>A0ABP8AXI8_9ACTN</name>
<dbReference type="InterPro" id="IPR036291">
    <property type="entry name" value="NAD(P)-bd_dom_sf"/>
</dbReference>
<dbReference type="InterPro" id="IPR001509">
    <property type="entry name" value="Epimerase_deHydtase"/>
</dbReference>
<dbReference type="RefSeq" id="WP_344918973.1">
    <property type="nucleotide sequence ID" value="NZ_BAABAQ010000005.1"/>
</dbReference>
<protein>
    <submittedName>
        <fullName evidence="3">NAD(P)-dependent oxidoreductase</fullName>
    </submittedName>
</protein>
<dbReference type="Proteomes" id="UP001501251">
    <property type="component" value="Unassembled WGS sequence"/>
</dbReference>
<comment type="similarity">
    <text evidence="1">Belongs to the NAD(P)-dependent epimerase/dehydratase family.</text>
</comment>
<reference evidence="4" key="1">
    <citation type="journal article" date="2019" name="Int. J. Syst. Evol. Microbiol.">
        <title>The Global Catalogue of Microorganisms (GCM) 10K type strain sequencing project: providing services to taxonomists for standard genome sequencing and annotation.</title>
        <authorList>
            <consortium name="The Broad Institute Genomics Platform"/>
            <consortium name="The Broad Institute Genome Sequencing Center for Infectious Disease"/>
            <person name="Wu L."/>
            <person name="Ma J."/>
        </authorList>
    </citation>
    <scope>NUCLEOTIDE SEQUENCE [LARGE SCALE GENOMIC DNA]</scope>
    <source>
        <strain evidence="4">JCM 17388</strain>
    </source>
</reference>
<evidence type="ECO:0000313" key="3">
    <source>
        <dbReference type="EMBL" id="GAA4192933.1"/>
    </source>
</evidence>
<sequence>MSDVPGRVLVTGAAGRLGRLMLDLLAHQGVAVTALDLRDPGGPVAGRVIVGDVGDPATVRDALDGVDAVAHFAAIPAPVLGTPEEVFCGNTRATFVVLEEAGQAGVRRAAIASSYSVLGFPWASRLLHPAYLPIDEALPLQVEDPYGLSKQADEATGAMMARRYGMTVVALRFPLLGGPGDKLDKRAEEYAEDPGSGAAELWTYLDGRDAALATWQALTRPIEGYRAIFVTAEDTLAPQPTEELLDRFHPGVERRAPLPGRAVPIDLGEARRLLGLTVRYPFPVPDAADVPETA</sequence>
<feature type="domain" description="NAD-dependent epimerase/dehydratase" evidence="2">
    <location>
        <begin position="8"/>
        <end position="189"/>
    </location>
</feature>
<dbReference type="EMBL" id="BAABAQ010000005">
    <property type="protein sequence ID" value="GAA4192933.1"/>
    <property type="molecule type" value="Genomic_DNA"/>
</dbReference>
<comment type="caution">
    <text evidence="3">The sequence shown here is derived from an EMBL/GenBank/DDBJ whole genome shotgun (WGS) entry which is preliminary data.</text>
</comment>